<dbReference type="Gene3D" id="3.40.50.80">
    <property type="entry name" value="Nucleotide-binding domain of ferredoxin-NADP reductase (FNR) module"/>
    <property type="match status" value="1"/>
</dbReference>
<evidence type="ECO:0000313" key="6">
    <source>
        <dbReference type="Proteomes" id="UP001157138"/>
    </source>
</evidence>
<dbReference type="EMBL" id="BSPW01000108">
    <property type="protein sequence ID" value="GLT20420.1"/>
    <property type="molecule type" value="Genomic_DNA"/>
</dbReference>
<dbReference type="InterPro" id="IPR017938">
    <property type="entry name" value="Riboflavin_synthase-like_b-brl"/>
</dbReference>
<reference evidence="6" key="1">
    <citation type="journal article" date="2019" name="Int. J. Syst. Evol. Microbiol.">
        <title>The Global Catalogue of Microorganisms (GCM) 10K type strain sequencing project: providing services to taxonomists for standard genome sequencing and annotation.</title>
        <authorList>
            <consortium name="The Broad Institute Genomics Platform"/>
            <consortium name="The Broad Institute Genome Sequencing Center for Infectious Disease"/>
            <person name="Wu L."/>
            <person name="Ma J."/>
        </authorList>
    </citation>
    <scope>NUCLEOTIDE SEQUENCE [LARGE SCALE GENOMIC DNA]</scope>
    <source>
        <strain evidence="6">NBRC 108723</strain>
    </source>
</reference>
<dbReference type="InterPro" id="IPR036010">
    <property type="entry name" value="2Fe-2S_ferredoxin-like_sf"/>
</dbReference>
<dbReference type="SUPFAM" id="SSF52343">
    <property type="entry name" value="Ferredoxin reductase-like, C-terminal NADP-linked domain"/>
    <property type="match status" value="1"/>
</dbReference>
<dbReference type="SUPFAM" id="SSF54292">
    <property type="entry name" value="2Fe-2S ferredoxin-like"/>
    <property type="match status" value="1"/>
</dbReference>
<dbReference type="CDD" id="cd06189">
    <property type="entry name" value="flavin_oxioreductase"/>
    <property type="match status" value="1"/>
</dbReference>
<dbReference type="InterPro" id="IPR008333">
    <property type="entry name" value="Cbr1-like_FAD-bd_dom"/>
</dbReference>
<name>A0ABQ6F744_9VIBR</name>
<dbReference type="InterPro" id="IPR006058">
    <property type="entry name" value="2Fe2S_fd_BS"/>
</dbReference>
<dbReference type="InterPro" id="IPR039261">
    <property type="entry name" value="FNR_nucleotide-bd"/>
</dbReference>
<evidence type="ECO:0000259" key="4">
    <source>
        <dbReference type="PROSITE" id="PS51384"/>
    </source>
</evidence>
<keyword evidence="6" id="KW-1185">Reference proteome</keyword>
<dbReference type="PROSITE" id="PS00197">
    <property type="entry name" value="2FE2S_FER_1"/>
    <property type="match status" value="1"/>
</dbReference>
<gene>
    <name evidence="5" type="primary">ddhD</name>
    <name evidence="5" type="ORF">GCM10007938_42040</name>
</gene>
<dbReference type="InterPro" id="IPR001041">
    <property type="entry name" value="2Fe-2S_ferredoxin-type"/>
</dbReference>
<organism evidence="5 6">
    <name type="scientific">Vibrio zhanjiangensis</name>
    <dbReference type="NCBI Taxonomy" id="1046128"/>
    <lineage>
        <taxon>Bacteria</taxon>
        <taxon>Pseudomonadati</taxon>
        <taxon>Pseudomonadota</taxon>
        <taxon>Gammaproteobacteria</taxon>
        <taxon>Vibrionales</taxon>
        <taxon>Vibrionaceae</taxon>
        <taxon>Vibrio</taxon>
    </lineage>
</organism>
<dbReference type="InterPro" id="IPR017927">
    <property type="entry name" value="FAD-bd_FR_type"/>
</dbReference>
<comment type="caution">
    <text evidence="5">The sequence shown here is derived from an EMBL/GenBank/DDBJ whole genome shotgun (WGS) entry which is preliminary data.</text>
</comment>
<evidence type="ECO:0000313" key="5">
    <source>
        <dbReference type="EMBL" id="GLT20420.1"/>
    </source>
</evidence>
<keyword evidence="1" id="KW-0472">Membrane</keyword>
<dbReference type="InterPro" id="IPR001433">
    <property type="entry name" value="OxRdtase_FAD/NAD-bd"/>
</dbReference>
<proteinExistence type="predicted"/>
<evidence type="ECO:0000256" key="1">
    <source>
        <dbReference type="ARBA" id="ARBA00022692"/>
    </source>
</evidence>
<comment type="cofactor">
    <cofactor evidence="2">
        <name>[2Fe-2S] cluster</name>
        <dbReference type="ChEBI" id="CHEBI:190135"/>
    </cofactor>
</comment>
<evidence type="ECO:0000256" key="2">
    <source>
        <dbReference type="ARBA" id="ARBA00034078"/>
    </source>
</evidence>
<dbReference type="Proteomes" id="UP001157138">
    <property type="component" value="Unassembled WGS sequence"/>
</dbReference>
<sequence>MQYKVTLAPSGVHYSSEDNLLDDALAKNLMLEHSCKNGDCGVCEASVLSGQVLDQNGCVVTAGTILTCQSKPLSDVTLEAEFFPELAEIKQQTLPCKVSSISYPTKDIAVLKLRFPPTAKFEFIAGQYLDLMYKGIKRSYSIASSMSTSHEVELHIRNVPQGKMSEHIFSGIKDNQLMRIEGPKGTFFTRSSDRKLVFLATGTGIAPVKAMIERLVESGDTRKVMVYWGMRTPSELYCKDLENLIDKLSDALFIPVLSQSADWKGRKGYVQNAAIEDIKDLDNCDVYACGSVAMIESARELFSKHNLSKQHFYSDAFTPAK</sequence>
<dbReference type="Pfam" id="PF00111">
    <property type="entry name" value="Fer2"/>
    <property type="match status" value="1"/>
</dbReference>
<dbReference type="PANTHER" id="PTHR47354">
    <property type="entry name" value="NADH OXIDOREDUCTASE HCR"/>
    <property type="match status" value="1"/>
</dbReference>
<dbReference type="CDD" id="cd00207">
    <property type="entry name" value="fer2"/>
    <property type="match status" value="1"/>
</dbReference>
<dbReference type="Gene3D" id="3.10.20.30">
    <property type="match status" value="1"/>
</dbReference>
<dbReference type="InterPro" id="IPR001709">
    <property type="entry name" value="Flavoprot_Pyr_Nucl_cyt_Rdtase"/>
</dbReference>
<feature type="domain" description="2Fe-2S ferredoxin-type" evidence="3">
    <location>
        <begin position="3"/>
        <end position="84"/>
    </location>
</feature>
<protein>
    <submittedName>
        <fullName evidence="5">CDP-6-deoxy-delta-3,4-glucoseen reductase</fullName>
    </submittedName>
</protein>
<dbReference type="InterPro" id="IPR012675">
    <property type="entry name" value="Beta-grasp_dom_sf"/>
</dbReference>
<keyword evidence="1" id="KW-0812">Transmembrane</keyword>
<dbReference type="Gene3D" id="2.40.30.10">
    <property type="entry name" value="Translation factors"/>
    <property type="match status" value="1"/>
</dbReference>
<dbReference type="Pfam" id="PF00175">
    <property type="entry name" value="NAD_binding_1"/>
    <property type="match status" value="1"/>
</dbReference>
<dbReference type="InterPro" id="IPR050415">
    <property type="entry name" value="MRET"/>
</dbReference>
<dbReference type="PRINTS" id="PR00410">
    <property type="entry name" value="PHEHYDRXLASE"/>
</dbReference>
<accession>A0ABQ6F744</accession>
<dbReference type="RefSeq" id="WP_284194242.1">
    <property type="nucleotide sequence ID" value="NZ_BSPW01000108.1"/>
</dbReference>
<feature type="domain" description="FAD-binding FR-type" evidence="4">
    <location>
        <begin position="91"/>
        <end position="190"/>
    </location>
</feature>
<dbReference type="PANTHER" id="PTHR47354:SF5">
    <property type="entry name" value="PROTEIN RFBI"/>
    <property type="match status" value="1"/>
</dbReference>
<evidence type="ECO:0000259" key="3">
    <source>
        <dbReference type="PROSITE" id="PS51085"/>
    </source>
</evidence>
<dbReference type="PROSITE" id="PS51085">
    <property type="entry name" value="2FE2S_FER_2"/>
    <property type="match status" value="1"/>
</dbReference>
<dbReference type="PROSITE" id="PS51384">
    <property type="entry name" value="FAD_FR"/>
    <property type="match status" value="1"/>
</dbReference>
<dbReference type="Pfam" id="PF00970">
    <property type="entry name" value="FAD_binding_6"/>
    <property type="match status" value="1"/>
</dbReference>
<dbReference type="SUPFAM" id="SSF63380">
    <property type="entry name" value="Riboflavin synthase domain-like"/>
    <property type="match status" value="1"/>
</dbReference>
<dbReference type="PRINTS" id="PR00371">
    <property type="entry name" value="FPNCR"/>
</dbReference>